<dbReference type="InterPro" id="IPR049349">
    <property type="entry name" value="DUF2264_N"/>
</dbReference>
<evidence type="ECO:0000313" key="4">
    <source>
        <dbReference type="Proteomes" id="UP000275076"/>
    </source>
</evidence>
<sequence length="655" mass="74515">MTLRYPSDMTTRAILQNCSRNLAGAPLNNIAKTGEVKDMKHNKLQSRKDMALLLEDLLQPLESYYSEGRARLNLGQTSAHFGSGIAEMEAFSRVLWGIVPAVAGGEFTGRWEHHLEGIKNGTNPDHPEFWGWIHGIDQRMVEMAAFGLALALIPDKIWQPLNETEQHNLYQWLDQINQYDVVENNWQFFRILVNTGFDTVDLPVNEEKQQESFELIESYYQGDGWYADGPVEQWDYYISFGFHFYGLLYAACQKDKDPERAELYKQRASRFAEDFIYWFSDDGSALPFGRSLTYRFAQVSFWSACVFAELPEIDTGVAKGLIMRHMRWWMKQPIFSGDGLLTVGYTYPNLIMAENYNSPGSPYWALKTFLILALPEEHEFWQAPEKPMPSLDRVKKLTVPRMTIMREGNHVSSLVSGQYSTTEHAHNDSKYAKFAYSTSYGFHVAKGVFGPEQGAFDSMLAFSEEDGYYRGRRRSLLTEWQDGVLYSHWKPWRDVDVETWLLPAWPWQVRIHRVHSRRTLDAREGGFSLPLEQDGLIPLPDIQPNIETPADHVLSTELPAGISIIADLGGTRRLELGKTDPNTNLLFASPAVLPTVTSRITAEEGPVWYGTAVYAGSQTPSTIPKMIRTSDESYDVVYSGQTTVRVESILGSNPS</sequence>
<name>A0A3R9RBQ0_9BACI</name>
<evidence type="ECO:0000313" key="3">
    <source>
        <dbReference type="EMBL" id="RSL31781.1"/>
    </source>
</evidence>
<reference evidence="3 4" key="1">
    <citation type="submission" date="2018-10" db="EMBL/GenBank/DDBJ databases">
        <title>Draft genome sequence of Bacillus salarius IM0101, isolated from a hypersaline soil in Inner Mongolia, China.</title>
        <authorList>
            <person name="Yamprayoonswat W."/>
            <person name="Boonvisut S."/>
            <person name="Jumpathong W."/>
            <person name="Sittihan S."/>
            <person name="Ruangsuj P."/>
            <person name="Wanthongcharoen S."/>
            <person name="Thongpramul N."/>
            <person name="Pimmason S."/>
            <person name="Yu B."/>
            <person name="Yasawong M."/>
        </authorList>
    </citation>
    <scope>NUCLEOTIDE SEQUENCE [LARGE SCALE GENOMIC DNA]</scope>
    <source>
        <strain evidence="3 4">IM0101</strain>
    </source>
</reference>
<dbReference type="PIRSF" id="PIRSF014753">
    <property type="entry name" value="UCP014753"/>
    <property type="match status" value="1"/>
</dbReference>
<dbReference type="InterPro" id="IPR049237">
    <property type="entry name" value="DUF2264_C"/>
</dbReference>
<keyword evidence="4" id="KW-1185">Reference proteome</keyword>
<comment type="caution">
    <text evidence="3">The sequence shown here is derived from an EMBL/GenBank/DDBJ whole genome shotgun (WGS) entry which is preliminary data.</text>
</comment>
<feature type="domain" description="DUF2264" evidence="1">
    <location>
        <begin position="46"/>
        <end position="388"/>
    </location>
</feature>
<proteinExistence type="predicted"/>
<protein>
    <submittedName>
        <fullName evidence="3">DUF2264 domain-containing protein</fullName>
    </submittedName>
</protein>
<gene>
    <name evidence="3" type="ORF">D7Z54_19340</name>
</gene>
<dbReference type="AlphaFoldDB" id="A0A3R9RBQ0"/>
<organism evidence="3 4">
    <name type="scientific">Salibacterium salarium</name>
    <dbReference type="NCBI Taxonomy" id="284579"/>
    <lineage>
        <taxon>Bacteria</taxon>
        <taxon>Bacillati</taxon>
        <taxon>Bacillota</taxon>
        <taxon>Bacilli</taxon>
        <taxon>Bacillales</taxon>
        <taxon>Bacillaceae</taxon>
    </lineage>
</organism>
<dbReference type="PANTHER" id="PTHR35339:SF4">
    <property type="entry name" value="LINALOOL DEHYDRATASE_ISOMERASE DOMAIN-CONTAINING PROTEIN"/>
    <property type="match status" value="1"/>
</dbReference>
<evidence type="ECO:0000259" key="1">
    <source>
        <dbReference type="Pfam" id="PF10022"/>
    </source>
</evidence>
<dbReference type="EMBL" id="RBVX01000021">
    <property type="protein sequence ID" value="RSL31781.1"/>
    <property type="molecule type" value="Genomic_DNA"/>
</dbReference>
<dbReference type="Pfam" id="PF10022">
    <property type="entry name" value="DUF2264"/>
    <property type="match status" value="1"/>
</dbReference>
<dbReference type="Pfam" id="PF20938">
    <property type="entry name" value="DUF2264_C"/>
    <property type="match status" value="1"/>
</dbReference>
<evidence type="ECO:0000259" key="2">
    <source>
        <dbReference type="Pfam" id="PF20938"/>
    </source>
</evidence>
<accession>A0A3R9RBQ0</accession>
<dbReference type="Proteomes" id="UP000275076">
    <property type="component" value="Unassembled WGS sequence"/>
</dbReference>
<dbReference type="InterPro" id="IPR016624">
    <property type="entry name" value="UCP014753"/>
</dbReference>
<feature type="domain" description="DUF2264" evidence="2">
    <location>
        <begin position="394"/>
        <end position="621"/>
    </location>
</feature>
<dbReference type="PANTHER" id="PTHR35339">
    <property type="entry name" value="LINALOOL DEHYDRATASE_ISOMERASE DOMAIN-CONTAINING PROTEIN"/>
    <property type="match status" value="1"/>
</dbReference>